<keyword evidence="5" id="KW-1185">Reference proteome</keyword>
<dbReference type="PROSITE" id="PS01162">
    <property type="entry name" value="QOR_ZETA_CRYSTAL"/>
    <property type="match status" value="1"/>
</dbReference>
<protein>
    <submittedName>
        <fullName evidence="4">Putative oxidoreductase</fullName>
    </submittedName>
</protein>
<evidence type="ECO:0000256" key="1">
    <source>
        <dbReference type="ARBA" id="ARBA00022857"/>
    </source>
</evidence>
<dbReference type="STRING" id="909613.UO65_4358"/>
<dbReference type="EMBL" id="AYXG01000165">
    <property type="protein sequence ID" value="EWC60250.1"/>
    <property type="molecule type" value="Genomic_DNA"/>
</dbReference>
<dbReference type="InterPro" id="IPR013154">
    <property type="entry name" value="ADH-like_N"/>
</dbReference>
<organism evidence="4 5">
    <name type="scientific">Actinokineospora spheciospongiae</name>
    <dbReference type="NCBI Taxonomy" id="909613"/>
    <lineage>
        <taxon>Bacteria</taxon>
        <taxon>Bacillati</taxon>
        <taxon>Actinomycetota</taxon>
        <taxon>Actinomycetes</taxon>
        <taxon>Pseudonocardiales</taxon>
        <taxon>Pseudonocardiaceae</taxon>
        <taxon>Actinokineospora</taxon>
    </lineage>
</organism>
<dbReference type="InterPro" id="IPR020843">
    <property type="entry name" value="ER"/>
</dbReference>
<keyword evidence="2" id="KW-0560">Oxidoreductase</keyword>
<evidence type="ECO:0000256" key="2">
    <source>
        <dbReference type="ARBA" id="ARBA00023002"/>
    </source>
</evidence>
<dbReference type="SMART" id="SM00829">
    <property type="entry name" value="PKS_ER"/>
    <property type="match status" value="1"/>
</dbReference>
<dbReference type="Proteomes" id="UP000019277">
    <property type="component" value="Unassembled WGS sequence"/>
</dbReference>
<dbReference type="InterPro" id="IPR036291">
    <property type="entry name" value="NAD(P)-bd_dom_sf"/>
</dbReference>
<evidence type="ECO:0000259" key="3">
    <source>
        <dbReference type="SMART" id="SM00829"/>
    </source>
</evidence>
<dbReference type="InterPro" id="IPR013149">
    <property type="entry name" value="ADH-like_C"/>
</dbReference>
<feature type="domain" description="Enoyl reductase (ER)" evidence="3">
    <location>
        <begin position="7"/>
        <end position="316"/>
    </location>
</feature>
<dbReference type="Pfam" id="PF00107">
    <property type="entry name" value="ADH_zinc_N"/>
    <property type="match status" value="1"/>
</dbReference>
<evidence type="ECO:0000313" key="5">
    <source>
        <dbReference type="Proteomes" id="UP000019277"/>
    </source>
</evidence>
<gene>
    <name evidence="4" type="ORF">UO65_4358</name>
</gene>
<name>W7IH81_9PSEU</name>
<comment type="caution">
    <text evidence="4">The sequence shown here is derived from an EMBL/GenBank/DDBJ whole genome shotgun (WGS) entry which is preliminary data.</text>
</comment>
<dbReference type="Gene3D" id="3.90.180.10">
    <property type="entry name" value="Medium-chain alcohol dehydrogenases, catalytic domain"/>
    <property type="match status" value="1"/>
</dbReference>
<proteinExistence type="predicted"/>
<dbReference type="SUPFAM" id="SSF50129">
    <property type="entry name" value="GroES-like"/>
    <property type="match status" value="1"/>
</dbReference>
<evidence type="ECO:0000313" key="4">
    <source>
        <dbReference type="EMBL" id="EWC60250.1"/>
    </source>
</evidence>
<dbReference type="GO" id="GO:0008270">
    <property type="term" value="F:zinc ion binding"/>
    <property type="evidence" value="ECO:0007669"/>
    <property type="project" value="InterPro"/>
</dbReference>
<reference evidence="4 5" key="1">
    <citation type="journal article" date="2014" name="Genome Announc.">
        <title>Draft Genome Sequence of the Antitrypanosomally Active Sponge-Associated Bacterium Actinokineospora sp. Strain EG49.</title>
        <authorList>
            <person name="Harjes J."/>
            <person name="Ryu T."/>
            <person name="Abdelmohsen U.R."/>
            <person name="Moitinho-Silva L."/>
            <person name="Horn H."/>
            <person name="Ravasi T."/>
            <person name="Hentschel U."/>
        </authorList>
    </citation>
    <scope>NUCLEOTIDE SEQUENCE [LARGE SCALE GENOMIC DNA]</scope>
    <source>
        <strain evidence="4 5">EG49</strain>
    </source>
</reference>
<dbReference type="InterPro" id="IPR002364">
    <property type="entry name" value="Quin_OxRdtase/zeta-crystal_CS"/>
</dbReference>
<dbReference type="SUPFAM" id="SSF51735">
    <property type="entry name" value="NAD(P)-binding Rossmann-fold domains"/>
    <property type="match status" value="1"/>
</dbReference>
<dbReference type="InterPro" id="IPR011032">
    <property type="entry name" value="GroES-like_sf"/>
</dbReference>
<dbReference type="eggNOG" id="COG0604">
    <property type="taxonomic scope" value="Bacteria"/>
</dbReference>
<accession>W7IH81</accession>
<dbReference type="Pfam" id="PF08240">
    <property type="entry name" value="ADH_N"/>
    <property type="match status" value="1"/>
</dbReference>
<dbReference type="Gene3D" id="3.40.50.720">
    <property type="entry name" value="NAD(P)-binding Rossmann-like Domain"/>
    <property type="match status" value="1"/>
</dbReference>
<dbReference type="GO" id="GO:0016651">
    <property type="term" value="F:oxidoreductase activity, acting on NAD(P)H"/>
    <property type="evidence" value="ECO:0007669"/>
    <property type="project" value="TreeGrafter"/>
</dbReference>
<sequence>MRFHEFGDPGVLRLEDVADPVPAADEVLVRVEAAGTSYLDAQLRAGSAATRWFPMPGLPWSPGFQVAGAVVAAADPGLIGTRVVAGLCGGGYAELAAVPVASLVRLPPGVGVERAVALNGHGAMAVGLMETGLPAAGEVVLVLAAAGGVGGLVVQLAKRAGAVVVGAAGGPEKCATAAALGADHVVDYSRPDWADRVRALVSPVALLFDGVGGHLSATAMGLLAPGTGRAVVHGTAASNSPGFTAADVLVHGLTVTGFGPRVAHEPARAMGLRTEAMRLGVLGLLNPITAPPVPLAEAATAHRLLEARRTIGTVVLTP</sequence>
<dbReference type="PANTHER" id="PTHR48106">
    <property type="entry name" value="QUINONE OXIDOREDUCTASE PIG3-RELATED"/>
    <property type="match status" value="1"/>
</dbReference>
<dbReference type="AlphaFoldDB" id="W7IH81"/>
<keyword evidence="1" id="KW-0521">NADP</keyword>
<dbReference type="GO" id="GO:0070402">
    <property type="term" value="F:NADPH binding"/>
    <property type="evidence" value="ECO:0007669"/>
    <property type="project" value="TreeGrafter"/>
</dbReference>